<protein>
    <submittedName>
        <fullName evidence="3">Fatty acid desaturase</fullName>
    </submittedName>
</protein>
<proteinExistence type="predicted"/>
<dbReference type="AlphaFoldDB" id="A0A4Q7YMV3"/>
<evidence type="ECO:0000259" key="2">
    <source>
        <dbReference type="Pfam" id="PF00487"/>
    </source>
</evidence>
<comment type="caution">
    <text evidence="3">The sequence shown here is derived from an EMBL/GenBank/DDBJ whole genome shotgun (WGS) entry which is preliminary data.</text>
</comment>
<name>A0A4Q7YMV3_9GAMM</name>
<dbReference type="GO" id="GO:0016717">
    <property type="term" value="F:oxidoreductase activity, acting on paired donors, with oxidation of a pair of donors resulting in the reduction of molecular oxygen to two molecules of water"/>
    <property type="evidence" value="ECO:0007669"/>
    <property type="project" value="TreeGrafter"/>
</dbReference>
<feature type="domain" description="Fatty acid desaturase" evidence="2">
    <location>
        <begin position="55"/>
        <end position="281"/>
    </location>
</feature>
<dbReference type="EMBL" id="SHKX01000013">
    <property type="protein sequence ID" value="RZU38720.1"/>
    <property type="molecule type" value="Genomic_DNA"/>
</dbReference>
<feature type="transmembrane region" description="Helical" evidence="1">
    <location>
        <begin position="29"/>
        <end position="53"/>
    </location>
</feature>
<dbReference type="InterPro" id="IPR005804">
    <property type="entry name" value="FA_desaturase_dom"/>
</dbReference>
<dbReference type="Pfam" id="PF00487">
    <property type="entry name" value="FA_desaturase"/>
    <property type="match status" value="1"/>
</dbReference>
<dbReference type="GO" id="GO:0016020">
    <property type="term" value="C:membrane"/>
    <property type="evidence" value="ECO:0007669"/>
    <property type="project" value="TreeGrafter"/>
</dbReference>
<feature type="transmembrane region" description="Helical" evidence="1">
    <location>
        <begin position="137"/>
        <end position="156"/>
    </location>
</feature>
<dbReference type="GO" id="GO:0008610">
    <property type="term" value="P:lipid biosynthetic process"/>
    <property type="evidence" value="ECO:0007669"/>
    <property type="project" value="UniProtKB-ARBA"/>
</dbReference>
<reference evidence="3 4" key="1">
    <citation type="submission" date="2019-02" db="EMBL/GenBank/DDBJ databases">
        <title>Genomic Encyclopedia of Type Strains, Phase IV (KMG-IV): sequencing the most valuable type-strain genomes for metagenomic binning, comparative biology and taxonomic classification.</title>
        <authorList>
            <person name="Goeker M."/>
        </authorList>
    </citation>
    <scope>NUCLEOTIDE SEQUENCE [LARGE SCALE GENOMIC DNA]</scope>
    <source>
        <strain evidence="3 4">DSM 105135</strain>
    </source>
</reference>
<keyword evidence="1" id="KW-1133">Transmembrane helix</keyword>
<evidence type="ECO:0000313" key="4">
    <source>
        <dbReference type="Proteomes" id="UP000292423"/>
    </source>
</evidence>
<evidence type="ECO:0000313" key="3">
    <source>
        <dbReference type="EMBL" id="RZU38720.1"/>
    </source>
</evidence>
<gene>
    <name evidence="3" type="ORF">EV700_2655</name>
</gene>
<keyword evidence="4" id="KW-1185">Reference proteome</keyword>
<keyword evidence="1" id="KW-0812">Transmembrane</keyword>
<dbReference type="PANTHER" id="PTHR19353">
    <property type="entry name" value="FATTY ACID DESATURASE 2"/>
    <property type="match status" value="1"/>
</dbReference>
<dbReference type="Proteomes" id="UP000292423">
    <property type="component" value="Unassembled WGS sequence"/>
</dbReference>
<organism evidence="3 4">
    <name type="scientific">Fluviicoccus keumensis</name>
    <dbReference type="NCBI Taxonomy" id="1435465"/>
    <lineage>
        <taxon>Bacteria</taxon>
        <taxon>Pseudomonadati</taxon>
        <taxon>Pseudomonadota</taxon>
        <taxon>Gammaproteobacteria</taxon>
        <taxon>Moraxellales</taxon>
        <taxon>Moraxellaceae</taxon>
        <taxon>Fluviicoccus</taxon>
    </lineage>
</organism>
<feature type="transmembrane region" description="Helical" evidence="1">
    <location>
        <begin position="59"/>
        <end position="77"/>
    </location>
</feature>
<feature type="transmembrane region" description="Helical" evidence="1">
    <location>
        <begin position="168"/>
        <end position="187"/>
    </location>
</feature>
<evidence type="ECO:0000256" key="1">
    <source>
        <dbReference type="SAM" id="Phobius"/>
    </source>
</evidence>
<accession>A0A4Q7YMV3</accession>
<dbReference type="PANTHER" id="PTHR19353:SF19">
    <property type="entry name" value="DELTA(5) FATTY ACID DESATURASE C-RELATED"/>
    <property type="match status" value="1"/>
</dbReference>
<sequence length="300" mass="34538">MTADNPAFHVEHQNDNPEWLKQLHVKPPISWPVVGILSVALPVALALIVAVTLEWINPVLAALPGALVGYYLFTPIHEAVHRSASNKEWVNTLIAALTINLLLPYVSPKLLRWGHMQHHRFTNEVGKDPDRLLTNHWYGALVLWPFFELFYLPQYLKQAHTRPKAEVRQILWQLPAGLAALGLLFVFCGWKLLLFWFLASRLGLWLIVFVFVYLPHHPHDVLQKDDIYGASSMREGHEWLLTILMAGQNRHLVHHLYPTVPFYRMKQAWEARQTFHESHRPVKVQGFGLTPQRSSAPETP</sequence>
<keyword evidence="1" id="KW-0472">Membrane</keyword>
<feature type="transmembrane region" description="Helical" evidence="1">
    <location>
        <begin position="193"/>
        <end position="214"/>
    </location>
</feature>
<dbReference type="InterPro" id="IPR012171">
    <property type="entry name" value="Fatty_acid_desaturase"/>
</dbReference>
<feature type="transmembrane region" description="Helical" evidence="1">
    <location>
        <begin position="89"/>
        <end position="106"/>
    </location>
</feature>